<proteinExistence type="predicted"/>
<evidence type="ECO:0000313" key="1">
    <source>
        <dbReference type="EMBL" id="WAJ29481.1"/>
    </source>
</evidence>
<reference evidence="1" key="1">
    <citation type="submission" date="2022-11" db="EMBL/GenBank/DDBJ databases">
        <title>beta-Carotene-producing bacterium, Jeongeuplla avenae sp. nov., alleviates the salt stress of Arabidopsis seedlings.</title>
        <authorList>
            <person name="Jiang L."/>
            <person name="Lee J."/>
        </authorList>
    </citation>
    <scope>NUCLEOTIDE SEQUENCE</scope>
    <source>
        <strain evidence="1">DY_R2A_6</strain>
    </source>
</reference>
<evidence type="ECO:0000313" key="2">
    <source>
        <dbReference type="Proteomes" id="UP001163223"/>
    </source>
</evidence>
<organism evidence="1 2">
    <name type="scientific">Antarcticirhabdus aurantiaca</name>
    <dbReference type="NCBI Taxonomy" id="2606717"/>
    <lineage>
        <taxon>Bacteria</taxon>
        <taxon>Pseudomonadati</taxon>
        <taxon>Pseudomonadota</taxon>
        <taxon>Alphaproteobacteria</taxon>
        <taxon>Hyphomicrobiales</taxon>
        <taxon>Aurantimonadaceae</taxon>
        <taxon>Antarcticirhabdus</taxon>
    </lineage>
</organism>
<accession>A0ACD4NRB1</accession>
<keyword evidence="2" id="KW-1185">Reference proteome</keyword>
<gene>
    <name evidence="1" type="ORF">OXU80_04390</name>
</gene>
<dbReference type="EMBL" id="CP113520">
    <property type="protein sequence ID" value="WAJ29481.1"/>
    <property type="molecule type" value="Genomic_DNA"/>
</dbReference>
<dbReference type="Proteomes" id="UP001163223">
    <property type="component" value="Chromosome"/>
</dbReference>
<sequence length="282" mass="30382">MSHGYKNILLPLLPEVEARGSPSPATKFAIDMAQRFSGFVSVDFLLPLAAWVPYSLLTDMPRQLLTAETKRLEEGAEASLRLAADAISDAGISVEKQLISLDFLALLGRAALRAQLQDVIVMDAGASALREEREVVEAFLFRTGRPLIRVPAAPAPGMPRNVLVAWDGSVPAARAVREALPILRTAERVEIVTVRGEKDVSDIAPGERLATYLDHHGVVTQQTILTAPHRDVAETLRDHAGEAGSDMIVMGAYAHSRLQQAVLGGVTTALLDRCPVPLLLAH</sequence>
<name>A0ACD4NRB1_9HYPH</name>
<protein>
    <submittedName>
        <fullName evidence="1">Universal stress protein</fullName>
    </submittedName>
</protein>